<evidence type="ECO:0000256" key="1">
    <source>
        <dbReference type="SAM" id="MobiDB-lite"/>
    </source>
</evidence>
<dbReference type="InterPro" id="IPR036179">
    <property type="entry name" value="Ig-like_dom_sf"/>
</dbReference>
<reference evidence="4" key="1">
    <citation type="submission" date="2017-09" db="EMBL/GenBank/DDBJ databases">
        <title>Depth-based differentiation of microbial function through sediment-hosted aquifers and enrichment of novel symbionts in the deep terrestrial subsurface.</title>
        <authorList>
            <person name="Probst A.J."/>
            <person name="Ladd B."/>
            <person name="Jarett J.K."/>
            <person name="Geller-Mcgrath D.E."/>
            <person name="Sieber C.M.K."/>
            <person name="Emerson J.B."/>
            <person name="Anantharaman K."/>
            <person name="Thomas B.C."/>
            <person name="Malmstrom R."/>
            <person name="Stieglmeier M."/>
            <person name="Klingl A."/>
            <person name="Woyke T."/>
            <person name="Ryan C.M."/>
            <person name="Banfield J.F."/>
        </authorList>
    </citation>
    <scope>NUCLEOTIDE SEQUENCE [LARGE SCALE GENOMIC DNA]</scope>
</reference>
<feature type="non-terminal residue" evidence="3">
    <location>
        <position position="767"/>
    </location>
</feature>
<evidence type="ECO:0000313" key="3">
    <source>
        <dbReference type="EMBL" id="PIY72598.1"/>
    </source>
</evidence>
<comment type="caution">
    <text evidence="3">The sequence shown here is derived from an EMBL/GenBank/DDBJ whole genome shotgun (WGS) entry which is preliminary data.</text>
</comment>
<sequence>MKKFKKLILISQLLVLLAVIIVVVISRSNSSKKVYRSKAAEPSITPTYPMTSPPGTELTFFPGDGYQFSPPEYNILIFTRQKGHEVVIKATQDGSDPTTSPTAVKQECSQYLTTCALRITLTNSATVKAVAEIDGVKKPMASVSYGKLPEVVNVVADPVFVQPSGTEFYSGLSVGVKSTTTLVTFKYTFDGSDPDTNPLAISEFSATGNLVINISETSTIAIRAYRQNMEKSNLITASFHKTVNDNNLGGGGGTLTGQIRQQPTNQMVAAGKTATFTVVVTENSETPITYIWERQDPNKTEKHKVFEETTNNFFSSYTTPLLTITNDNGVHYEVFVKGSSFMNGGVRSLQGQLIVSTGSQFSPPTFNPPSGTKFGTSQTVTIIPPENGAVIYYTTDGTTPFWGSPVYTTPFKVYQSTIVRAISQKEGVSQSTEATAIYDNGISTGLHTEKPDAPLFQPSHGTQFTDSLTVTIYTPASEMEIYYILKKASDPPSAATIPNNQSIKYTTPLVLNETSNITAVVYDRVNNKYSNYSQVNYYQRTGNFCSSPLFSPLSGTEFANSLTVHITTTTQNASIRYTNDGSEPNVNSMLYSGPLTLNTKTTLKAKCFRADLTPSQAETATYLKGRLPQVTITDPPNNSSRNLPVQIVAAVSSQVAKVELYNMYGYVGDFIKQTDTRYTYNFNNNTIYSMGLKAKAINGNGISNFSHSINILVTGGGSSSSSSSSSSSRAASSSSSSSRASSSSSSSSTGLCLKKSQGDANCDDIID</sequence>
<dbReference type="Proteomes" id="UP000229401">
    <property type="component" value="Unassembled WGS sequence"/>
</dbReference>
<gene>
    <name evidence="3" type="ORF">COY87_00110</name>
</gene>
<feature type="region of interest" description="Disordered" evidence="1">
    <location>
        <begin position="718"/>
        <end position="767"/>
    </location>
</feature>
<dbReference type="InterPro" id="IPR059177">
    <property type="entry name" value="GH29D-like_dom"/>
</dbReference>
<feature type="domain" description="GH29D-like beta-sandwich" evidence="2">
    <location>
        <begin position="554"/>
        <end position="616"/>
    </location>
</feature>
<proteinExistence type="predicted"/>
<feature type="compositionally biased region" description="Low complexity" evidence="1">
    <location>
        <begin position="719"/>
        <end position="748"/>
    </location>
</feature>
<evidence type="ECO:0000313" key="4">
    <source>
        <dbReference type="Proteomes" id="UP000229401"/>
    </source>
</evidence>
<protein>
    <recommendedName>
        <fullName evidence="2">GH29D-like beta-sandwich domain-containing protein</fullName>
    </recommendedName>
</protein>
<organism evidence="3 4">
    <name type="scientific">Candidatus Roizmanbacteria bacterium CG_4_10_14_0_8_um_filter_33_9</name>
    <dbReference type="NCBI Taxonomy" id="1974826"/>
    <lineage>
        <taxon>Bacteria</taxon>
        <taxon>Candidatus Roizmaniibacteriota</taxon>
    </lineage>
</organism>
<feature type="domain" description="GH29D-like beta-sandwich" evidence="2">
    <location>
        <begin position="368"/>
        <end position="431"/>
    </location>
</feature>
<accession>A0A2M7QKR1</accession>
<dbReference type="Pfam" id="PF13290">
    <property type="entry name" value="CHB_HEX_C_1"/>
    <property type="match status" value="2"/>
</dbReference>
<dbReference type="Gene3D" id="2.60.40.10">
    <property type="entry name" value="Immunoglobulins"/>
    <property type="match status" value="2"/>
</dbReference>
<evidence type="ECO:0000259" key="2">
    <source>
        <dbReference type="Pfam" id="PF13290"/>
    </source>
</evidence>
<dbReference type="EMBL" id="PFLI01000005">
    <property type="protein sequence ID" value="PIY72598.1"/>
    <property type="molecule type" value="Genomic_DNA"/>
</dbReference>
<name>A0A2M7QKR1_9BACT</name>
<dbReference type="SUPFAM" id="SSF48726">
    <property type="entry name" value="Immunoglobulin"/>
    <property type="match status" value="1"/>
</dbReference>
<dbReference type="AlphaFoldDB" id="A0A2M7QKR1"/>
<dbReference type="InterPro" id="IPR013783">
    <property type="entry name" value="Ig-like_fold"/>
</dbReference>